<reference evidence="2 3" key="1">
    <citation type="submission" date="2021-06" db="EMBL/GenBank/DDBJ databases">
        <authorList>
            <person name="Criscuolo A."/>
        </authorList>
    </citation>
    <scope>NUCLEOTIDE SEQUENCE [LARGE SCALE GENOMIC DNA]</scope>
    <source>
        <strain evidence="3">CIP 111802</strain>
    </source>
</reference>
<proteinExistence type="predicted"/>
<evidence type="ECO:0000313" key="2">
    <source>
        <dbReference type="EMBL" id="CAG7651564.1"/>
    </source>
</evidence>
<evidence type="ECO:0000259" key="1">
    <source>
        <dbReference type="Pfam" id="PF14311"/>
    </source>
</evidence>
<feature type="domain" description="Treble clef zinc finger" evidence="1">
    <location>
        <begin position="201"/>
        <end position="257"/>
    </location>
</feature>
<protein>
    <recommendedName>
        <fullName evidence="1">Treble clef zinc finger domain-containing protein</fullName>
    </recommendedName>
</protein>
<name>A0ABM8VNQ1_9BACL</name>
<feature type="domain" description="Treble clef zinc finger" evidence="1">
    <location>
        <begin position="60"/>
        <end position="113"/>
    </location>
</feature>
<evidence type="ECO:0000313" key="3">
    <source>
        <dbReference type="Proteomes" id="UP000730618"/>
    </source>
</evidence>
<sequence length="294" mass="34823">MAIRIKRENEICSECGEEVFVRKYMLCYRHYRRLLRQYRISKPRKVSDPNKSFLYLYPELSQEWHPDRNGKLLPSDILPYTNVIVWWKCSENHSYEMNPYNRIQGEGCPYCSGNRLTPELSLAVKHPDIAAEWDYEKNVLRPEDVHACKKMMAWWKCPQGKGHPSYQASIDNRTNRKSGCPYCKGRLVCFENCLAIVEPDIAWEWHPVLNGDLTPFDVTSGSGKRVTWLCKTTRMHTWEDTVNKRSSLRSRCPYCFGKKIWSRQIPDVSIDWKEEYKFWYRSMVEKVCSPIVLD</sequence>
<dbReference type="PANTHER" id="PTHR37317">
    <property type="entry name" value="BLR8090 PROTEIN"/>
    <property type="match status" value="1"/>
</dbReference>
<dbReference type="RefSeq" id="WP_218101245.1">
    <property type="nucleotide sequence ID" value="NZ_CAJVCE010000016.1"/>
</dbReference>
<dbReference type="Proteomes" id="UP000730618">
    <property type="component" value="Unassembled WGS sequence"/>
</dbReference>
<dbReference type="PANTHER" id="PTHR37317:SF1">
    <property type="entry name" value="ZINC-RIBBON DOMAIN-CONTAINING PROTEIN-RELATED"/>
    <property type="match status" value="1"/>
</dbReference>
<organism evidence="2 3">
    <name type="scientific">Paenibacillus allorhizosphaerae</name>
    <dbReference type="NCBI Taxonomy" id="2849866"/>
    <lineage>
        <taxon>Bacteria</taxon>
        <taxon>Bacillati</taxon>
        <taxon>Bacillota</taxon>
        <taxon>Bacilli</taxon>
        <taxon>Bacillales</taxon>
        <taxon>Paenibacillaceae</taxon>
        <taxon>Paenibacillus</taxon>
    </lineage>
</organism>
<keyword evidence="3" id="KW-1185">Reference proteome</keyword>
<accession>A0ABM8VNQ1</accession>
<dbReference type="EMBL" id="CAJVCE010000016">
    <property type="protein sequence ID" value="CAG7651564.1"/>
    <property type="molecule type" value="Genomic_DNA"/>
</dbReference>
<comment type="caution">
    <text evidence="2">The sequence shown here is derived from an EMBL/GenBank/DDBJ whole genome shotgun (WGS) entry which is preliminary data.</text>
</comment>
<dbReference type="InterPro" id="IPR025487">
    <property type="entry name" value="DUF4379"/>
</dbReference>
<gene>
    <name evidence="2" type="ORF">PAECIP111802_04995</name>
</gene>
<feature type="domain" description="Treble clef zinc finger" evidence="1">
    <location>
        <begin position="129"/>
        <end position="186"/>
    </location>
</feature>
<dbReference type="Pfam" id="PF14311">
    <property type="entry name" value="DUF4379"/>
    <property type="match status" value="3"/>
</dbReference>